<dbReference type="PROSITE" id="PS00452">
    <property type="entry name" value="GUANYLATE_CYCLASE_1"/>
    <property type="match status" value="2"/>
</dbReference>
<dbReference type="FunFam" id="3.30.70.1230:FF:000002">
    <property type="entry name" value="Adenylate cyclase"/>
    <property type="match status" value="1"/>
</dbReference>
<dbReference type="InterPro" id="IPR001054">
    <property type="entry name" value="A/G_cyclase"/>
</dbReference>
<evidence type="ECO:0000256" key="13">
    <source>
        <dbReference type="ARBA" id="ARBA00023136"/>
    </source>
</evidence>
<dbReference type="SUPFAM" id="SSF55073">
    <property type="entry name" value="Nucleotide cyclase"/>
    <property type="match status" value="2"/>
</dbReference>
<dbReference type="Pfam" id="PF00211">
    <property type="entry name" value="Guanylate_cyc"/>
    <property type="match status" value="2"/>
</dbReference>
<dbReference type="PANTHER" id="PTHR45627">
    <property type="entry name" value="ADENYLATE CYCLASE TYPE 1"/>
    <property type="match status" value="1"/>
</dbReference>
<keyword evidence="18" id="KW-0464">Manganese</keyword>
<dbReference type="InterPro" id="IPR029787">
    <property type="entry name" value="Nucleotide_cyclase"/>
</dbReference>
<evidence type="ECO:0000256" key="20">
    <source>
        <dbReference type="SAM" id="MobiDB-lite"/>
    </source>
</evidence>
<feature type="binding site" evidence="18">
    <location>
        <position position="298"/>
    </location>
    <ligand>
        <name>Mg(2+)</name>
        <dbReference type="ChEBI" id="CHEBI:18420"/>
        <label>1</label>
        <note>catalytic</note>
    </ligand>
</feature>
<feature type="binding site" evidence="18">
    <location>
        <position position="299"/>
    </location>
    <ligand>
        <name>Mg(2+)</name>
        <dbReference type="ChEBI" id="CHEBI:18420"/>
        <label>2</label>
        <note>catalytic</note>
    </ligand>
</feature>
<accession>A0A3Q3X7I5</accession>
<evidence type="ECO:0000256" key="8">
    <source>
        <dbReference type="ARBA" id="ARBA00022741"/>
    </source>
</evidence>
<dbReference type="STRING" id="94237.ENSMMOP00000024200"/>
<comment type="catalytic activity">
    <reaction evidence="1 16">
        <text>ATP = 3',5'-cyclic AMP + diphosphate</text>
        <dbReference type="Rhea" id="RHEA:15389"/>
        <dbReference type="ChEBI" id="CHEBI:30616"/>
        <dbReference type="ChEBI" id="CHEBI:33019"/>
        <dbReference type="ChEBI" id="CHEBI:58165"/>
        <dbReference type="EC" id="4.6.1.1"/>
    </reaction>
</comment>
<proteinExistence type="inferred from homology"/>
<keyword evidence="10 16" id="KW-0460">Magnesium</keyword>
<feature type="transmembrane region" description="Helical" evidence="21">
    <location>
        <begin position="152"/>
        <end position="169"/>
    </location>
</feature>
<dbReference type="Pfam" id="PF16214">
    <property type="entry name" value="AC_N"/>
    <property type="match status" value="1"/>
</dbReference>
<keyword evidence="24" id="KW-1185">Reference proteome</keyword>
<keyword evidence="5 21" id="KW-0812">Transmembrane</keyword>
<evidence type="ECO:0000256" key="15">
    <source>
        <dbReference type="ARBA" id="ARBA00023239"/>
    </source>
</evidence>
<evidence type="ECO:0000256" key="16">
    <source>
        <dbReference type="PIRNR" id="PIRNR039050"/>
    </source>
</evidence>
<sequence length="1155" mass="128447">MNGTDMEEMPFQKVRSRRKRSHCPPGVPLTTIVCEDEFDCKELESLFHSYNLKLEQTSTLKALAVIIFLSATLAVVELLSGPSLTISKGSHPVHCVVFVSLFIVTNVKYLQVTQLRQIVNLTLLFTFTFSFLCCPFSLGAMGLEPPTSPEQGVWQLILVTFVAYALLPVRTLLAAVFGIMVSISHLIVTATSVTVDAQKLWSTLAANTVLFTSVNLSGLFVRILTERAQRKAFLQARNCIEEKLRMEDENEKQERLLMSLLPRNVAMEMKEDFLKPPERIFHKIYIQRHDNVSILFADIVGFTSLASQCTAQELVKLLNELFGKFDELATENHCRRIKILGDCYYCVSGLTQPKTDHAHCCVEMGLDMIDTITSVAEATEVNLNMRVGLHTGRVLCGVLGLRKWQYDVWSNDVTLANVMETGGLPGKVHITRSTLECLNGDYEVEPGNGHERNAFLQKHEIETFFIVPSHRRKIFPGLILSDIKPAKKMKFKTVCYLLVQLMHCRKMFKAEIPFSNVMNCEDGDKRRAMRTAPQKLRNRSNANQANLTQSSPRTRVNRYIGRLIEARQTESDTADLNFLTLMYKCSEREQRYHQVPDEYFTSAVVLSLILAALFGLVYLLMIPQGTPVLVLLVFCICFLVACIMYLHITRVQCFPGCLTIQIRTALCILIVLLICAVAQACVVGCMPWLWGSANTNSSIVIVDVDNGTNHTMGELPCDGARYAFLSCVVGTLTLALFLRIYWLPKMALMLLLGVLYVTVLELSGFRKTTDGGSFHIRGYEPILSLLLFVSALALHSRQLDLKLRLDFLWAVQAEEERDGMEKVKLDNRRILFNLLPAHVAQHFLLSNPRNMDLYYQSYAQVGVLFASIPNFNDFYIELDGNNMGVECLRLLNEIIADFDEIMDKDCYKDIEKIKTIGSTYMAAVGLVPAVGTKAKISIYDHLSTIADYAIEMFDVLDEINYQSYNEFVLRVGINVGPVVAGVIGARRPQYDIWGNTVNVASRMDSTGVPGKIQVHNTPKTAVFIQYFIIGIGKKGKVSVKGKGEMLTYFLEGKVQGVGTATTSSVIRSASLARKIHSCGKTSVPTNLGSVSSAASLTAFASVSSSVQMNAANHSNSQATCLAPSCVPTVGEEDEEDVEVTAIEIEAVAAVADAAV</sequence>
<dbReference type="GO" id="GO:0005524">
    <property type="term" value="F:ATP binding"/>
    <property type="evidence" value="ECO:0007669"/>
    <property type="project" value="UniProtKB-UniRule"/>
</dbReference>
<dbReference type="PANTHER" id="PTHR45627:SF24">
    <property type="entry name" value="ADENYLATE CYCLASE"/>
    <property type="match status" value="1"/>
</dbReference>
<feature type="binding site" evidence="18">
    <location>
        <position position="342"/>
    </location>
    <ligand>
        <name>Mg(2+)</name>
        <dbReference type="ChEBI" id="CHEBI:18420"/>
        <label>2</label>
        <note>catalytic</note>
    </ligand>
</feature>
<evidence type="ECO:0000256" key="18">
    <source>
        <dbReference type="PIRSR" id="PIRSR039050-51"/>
    </source>
</evidence>
<feature type="transmembrane region" description="Helical" evidence="21">
    <location>
        <begin position="201"/>
        <end position="221"/>
    </location>
</feature>
<feature type="transmembrane region" description="Helical" evidence="21">
    <location>
        <begin position="628"/>
        <end position="646"/>
    </location>
</feature>
<dbReference type="PIRSF" id="PIRSF039050">
    <property type="entry name" value="Ade_cyc"/>
    <property type="match status" value="1"/>
</dbReference>
<dbReference type="Ensembl" id="ENSMMOT00000024608.1">
    <property type="protein sequence ID" value="ENSMMOP00000024200.1"/>
    <property type="gene ID" value="ENSMMOG00000018414.1"/>
</dbReference>
<evidence type="ECO:0000256" key="19">
    <source>
        <dbReference type="RuleBase" id="RU000405"/>
    </source>
</evidence>
<keyword evidence="14" id="KW-0325">Glycoprotein</keyword>
<evidence type="ECO:0000313" key="23">
    <source>
        <dbReference type="Ensembl" id="ENSMMOP00000024200.1"/>
    </source>
</evidence>
<feature type="binding site" evidence="17">
    <location>
        <position position="1040"/>
    </location>
    <ligand>
        <name>ATP</name>
        <dbReference type="ChEBI" id="CHEBI:30616"/>
    </ligand>
</feature>
<evidence type="ECO:0000256" key="3">
    <source>
        <dbReference type="ARBA" id="ARBA00004141"/>
    </source>
</evidence>
<evidence type="ECO:0000256" key="11">
    <source>
        <dbReference type="ARBA" id="ARBA00022989"/>
    </source>
</evidence>
<dbReference type="CDD" id="cd07302">
    <property type="entry name" value="CHD"/>
    <property type="match status" value="2"/>
</dbReference>
<comment type="similarity">
    <text evidence="16 19">Belongs to the adenylyl cyclase class-4/guanylyl cyclase family.</text>
</comment>
<feature type="transmembrane region" description="Helical" evidence="21">
    <location>
        <begin position="599"/>
        <end position="622"/>
    </location>
</feature>
<feature type="binding site" evidence="17">
    <location>
        <position position="386"/>
    </location>
    <ligand>
        <name>ATP</name>
        <dbReference type="ChEBI" id="CHEBI:30616"/>
    </ligand>
</feature>
<evidence type="ECO:0000256" key="21">
    <source>
        <dbReference type="SAM" id="Phobius"/>
    </source>
</evidence>
<dbReference type="GO" id="GO:0005886">
    <property type="term" value="C:plasma membrane"/>
    <property type="evidence" value="ECO:0007669"/>
    <property type="project" value="InterPro"/>
</dbReference>
<evidence type="ECO:0000256" key="2">
    <source>
        <dbReference type="ARBA" id="ARBA00001936"/>
    </source>
</evidence>
<feature type="binding site" evidence="17">
    <location>
        <begin position="340"/>
        <end position="342"/>
    </location>
    <ligand>
        <name>ATP</name>
        <dbReference type="ChEBI" id="CHEBI:30616"/>
    </ligand>
</feature>
<evidence type="ECO:0000256" key="6">
    <source>
        <dbReference type="ARBA" id="ARBA00022723"/>
    </source>
</evidence>
<dbReference type="SMART" id="SM00044">
    <property type="entry name" value="CYCc"/>
    <property type="match status" value="2"/>
</dbReference>
<dbReference type="Proteomes" id="UP000261620">
    <property type="component" value="Unplaced"/>
</dbReference>
<feature type="transmembrane region" description="Helical" evidence="21">
    <location>
        <begin position="748"/>
        <end position="766"/>
    </location>
</feature>
<name>A0A3Q3X7I5_MOLML</name>
<reference evidence="23" key="1">
    <citation type="submission" date="2025-08" db="UniProtKB">
        <authorList>
            <consortium name="Ensembl"/>
        </authorList>
    </citation>
    <scope>IDENTIFICATION</scope>
</reference>
<evidence type="ECO:0000259" key="22">
    <source>
        <dbReference type="PROSITE" id="PS50125"/>
    </source>
</evidence>
<feature type="transmembrane region" description="Helical" evidence="21">
    <location>
        <begin position="666"/>
        <end position="690"/>
    </location>
</feature>
<evidence type="ECO:0000256" key="9">
    <source>
        <dbReference type="ARBA" id="ARBA00022840"/>
    </source>
</evidence>
<protein>
    <recommendedName>
        <fullName evidence="4 16">adenylate cyclase</fullName>
        <ecNumber evidence="4 16">4.6.1.1</ecNumber>
    </recommendedName>
</protein>
<evidence type="ECO:0000256" key="7">
    <source>
        <dbReference type="ARBA" id="ARBA00022737"/>
    </source>
</evidence>
<evidence type="ECO:0000256" key="1">
    <source>
        <dbReference type="ARBA" id="ARBA00001593"/>
    </source>
</evidence>
<dbReference type="OMA" id="WAWSSQS"/>
<feature type="domain" description="Guanylate cyclase" evidence="22">
    <location>
        <begin position="293"/>
        <end position="420"/>
    </location>
</feature>
<dbReference type="AlphaFoldDB" id="A0A3Q3X7I5"/>
<feature type="binding site" evidence="17">
    <location>
        <begin position="298"/>
        <end position="303"/>
    </location>
    <ligand>
        <name>ATP</name>
        <dbReference type="ChEBI" id="CHEBI:30616"/>
    </ligand>
</feature>
<feature type="transmembrane region" description="Helical" evidence="21">
    <location>
        <begin position="722"/>
        <end position="741"/>
    </location>
</feature>
<keyword evidence="15 16" id="KW-0456">Lyase</keyword>
<feature type="transmembrane region" description="Helical" evidence="21">
    <location>
        <begin position="176"/>
        <end position="195"/>
    </location>
</feature>
<comment type="cofactor">
    <cofactor evidence="18">
        <name>Mg(2+)</name>
        <dbReference type="ChEBI" id="CHEBI:18420"/>
    </cofactor>
    <cofactor evidence="18">
        <name>Mn(2+)</name>
        <dbReference type="ChEBI" id="CHEBI:29035"/>
    </cofactor>
    <text evidence="18">Binds 2 magnesium ions per subunit. Is also active with manganese (in vitro).</text>
</comment>
<dbReference type="GO" id="GO:0046872">
    <property type="term" value="F:metal ion binding"/>
    <property type="evidence" value="ECO:0007669"/>
    <property type="project" value="UniProtKB-KW"/>
</dbReference>
<feature type="binding site" evidence="17">
    <location>
        <position position="914"/>
    </location>
    <ligand>
        <name>ATP</name>
        <dbReference type="ChEBI" id="CHEBI:30616"/>
    </ligand>
</feature>
<evidence type="ECO:0000256" key="10">
    <source>
        <dbReference type="ARBA" id="ARBA00022842"/>
    </source>
</evidence>
<dbReference type="FunFam" id="3.30.70.1230:FF:000001">
    <property type="entry name" value="Adenylate cyclase"/>
    <property type="match status" value="1"/>
</dbReference>
<feature type="binding site" evidence="17">
    <location>
        <begin position="998"/>
        <end position="1002"/>
    </location>
    <ligand>
        <name>ATP</name>
        <dbReference type="ChEBI" id="CHEBI:30616"/>
    </ligand>
</feature>
<feature type="transmembrane region" description="Helical" evidence="21">
    <location>
        <begin position="60"/>
        <end position="79"/>
    </location>
</feature>
<organism evidence="23 24">
    <name type="scientific">Mola mola</name>
    <name type="common">Ocean sunfish</name>
    <name type="synonym">Tetraodon mola</name>
    <dbReference type="NCBI Taxonomy" id="94237"/>
    <lineage>
        <taxon>Eukaryota</taxon>
        <taxon>Metazoa</taxon>
        <taxon>Chordata</taxon>
        <taxon>Craniata</taxon>
        <taxon>Vertebrata</taxon>
        <taxon>Euteleostomi</taxon>
        <taxon>Actinopterygii</taxon>
        <taxon>Neopterygii</taxon>
        <taxon>Teleostei</taxon>
        <taxon>Neoteleostei</taxon>
        <taxon>Acanthomorphata</taxon>
        <taxon>Eupercaria</taxon>
        <taxon>Tetraodontiformes</taxon>
        <taxon>Molidae</taxon>
        <taxon>Mola</taxon>
    </lineage>
</organism>
<dbReference type="GO" id="GO:0004016">
    <property type="term" value="F:adenylate cyclase activity"/>
    <property type="evidence" value="ECO:0007669"/>
    <property type="project" value="UniProtKB-EC"/>
</dbReference>
<keyword evidence="9 16" id="KW-0067">ATP-binding</keyword>
<keyword evidence="7" id="KW-0677">Repeat</keyword>
<evidence type="ECO:0000256" key="12">
    <source>
        <dbReference type="ARBA" id="ARBA00022998"/>
    </source>
</evidence>
<evidence type="ECO:0000256" key="14">
    <source>
        <dbReference type="ARBA" id="ARBA00023180"/>
    </source>
</evidence>
<dbReference type="EC" id="4.6.1.1" evidence="4 16"/>
<feature type="region of interest" description="Disordered" evidence="20">
    <location>
        <begin position="1"/>
        <end position="23"/>
    </location>
</feature>
<feature type="domain" description="Guanylate cyclase" evidence="22">
    <location>
        <begin position="862"/>
        <end position="1004"/>
    </location>
</feature>
<dbReference type="GO" id="GO:0035556">
    <property type="term" value="P:intracellular signal transduction"/>
    <property type="evidence" value="ECO:0007669"/>
    <property type="project" value="InterPro"/>
</dbReference>
<feature type="transmembrane region" description="Helical" evidence="21">
    <location>
        <begin position="121"/>
        <end position="140"/>
    </location>
</feature>
<keyword evidence="12 16" id="KW-0115">cAMP biosynthesis</keyword>
<feature type="transmembrane region" description="Helical" evidence="21">
    <location>
        <begin position="91"/>
        <end position="109"/>
    </location>
</feature>
<feature type="binding site" evidence="17">
    <location>
        <begin position="991"/>
        <end position="993"/>
    </location>
    <ligand>
        <name>ATP</name>
        <dbReference type="ChEBI" id="CHEBI:30616"/>
    </ligand>
</feature>
<keyword evidence="13 16" id="KW-0472">Membrane</keyword>
<comment type="subcellular location">
    <subcellularLocation>
        <location evidence="3">Membrane</location>
        <topology evidence="3">Multi-pass membrane protein</topology>
    </subcellularLocation>
</comment>
<comment type="function">
    <text evidence="16">Catalyzes the formation of the signaling molecule cAMP in response to G-protein signaling.</text>
</comment>
<comment type="cofactor">
    <cofactor evidence="2">
        <name>Mn(2+)</name>
        <dbReference type="ChEBI" id="CHEBI:29035"/>
    </cofactor>
</comment>
<keyword evidence="6 16" id="KW-0479">Metal-binding</keyword>
<keyword evidence="8 16" id="KW-0547">Nucleotide-binding</keyword>
<dbReference type="PROSITE" id="PS50125">
    <property type="entry name" value="GUANYLATE_CYCLASE_2"/>
    <property type="match status" value="2"/>
</dbReference>
<feature type="binding site" evidence="18">
    <location>
        <position position="342"/>
    </location>
    <ligand>
        <name>Mg(2+)</name>
        <dbReference type="ChEBI" id="CHEBI:18420"/>
        <label>1</label>
        <note>catalytic</note>
    </ligand>
</feature>
<dbReference type="InterPro" id="IPR032628">
    <property type="entry name" value="AC_N"/>
</dbReference>
<evidence type="ECO:0000313" key="24">
    <source>
        <dbReference type="Proteomes" id="UP000261620"/>
    </source>
</evidence>
<evidence type="ECO:0000256" key="5">
    <source>
        <dbReference type="ARBA" id="ARBA00022692"/>
    </source>
</evidence>
<evidence type="ECO:0000256" key="17">
    <source>
        <dbReference type="PIRSR" id="PIRSR039050-50"/>
    </source>
</evidence>
<dbReference type="Gene3D" id="3.30.70.1230">
    <property type="entry name" value="Nucleotide cyclase"/>
    <property type="match status" value="2"/>
</dbReference>
<dbReference type="GO" id="GO:0006171">
    <property type="term" value="P:cAMP biosynthetic process"/>
    <property type="evidence" value="ECO:0007669"/>
    <property type="project" value="UniProtKB-KW"/>
</dbReference>
<reference evidence="23" key="2">
    <citation type="submission" date="2025-09" db="UniProtKB">
        <authorList>
            <consortium name="Ensembl"/>
        </authorList>
    </citation>
    <scope>IDENTIFICATION</scope>
</reference>
<feature type="binding site" evidence="18">
    <location>
        <position position="298"/>
    </location>
    <ligand>
        <name>Mg(2+)</name>
        <dbReference type="ChEBI" id="CHEBI:18420"/>
        <label>2</label>
        <note>catalytic</note>
    </ligand>
</feature>
<dbReference type="GO" id="GO:0007189">
    <property type="term" value="P:adenylate cyclase-activating G protein-coupled receptor signaling pathway"/>
    <property type="evidence" value="ECO:0007669"/>
    <property type="project" value="TreeGrafter"/>
</dbReference>
<dbReference type="InterPro" id="IPR018297">
    <property type="entry name" value="A/G_cyclase_CS"/>
</dbReference>
<evidence type="ECO:0000256" key="4">
    <source>
        <dbReference type="ARBA" id="ARBA00012201"/>
    </source>
</evidence>
<dbReference type="InterPro" id="IPR030672">
    <property type="entry name" value="Adcy"/>
</dbReference>
<keyword evidence="11 21" id="KW-1133">Transmembrane helix</keyword>